<evidence type="ECO:0000256" key="1">
    <source>
        <dbReference type="SAM" id="Phobius"/>
    </source>
</evidence>
<evidence type="ECO:0000313" key="2">
    <source>
        <dbReference type="EMBL" id="TYA11457.1"/>
    </source>
</evidence>
<gene>
    <name evidence="2" type="ORF">FRY98_20140</name>
</gene>
<evidence type="ECO:0000313" key="3">
    <source>
        <dbReference type="Proteomes" id="UP000325218"/>
    </source>
</evidence>
<feature type="transmembrane region" description="Helical" evidence="1">
    <location>
        <begin position="7"/>
        <end position="29"/>
    </location>
</feature>
<feature type="transmembrane region" description="Helical" evidence="1">
    <location>
        <begin position="49"/>
        <end position="68"/>
    </location>
</feature>
<dbReference type="InterPro" id="IPR020348">
    <property type="entry name" value="Uncharacterised_YvaD"/>
</dbReference>
<sequence>MMRRSLSWLMLFTDIGFLAYWAATFLQWIPKSYVYQDYSNPLLVAWNLSFLPLDLFISGTGLASVALWRKQRSAWQPLALISMVLTFCSGLQAIAFWSFRADFDPVWWIPNLFLLLYPWFYIPGLIRSEQALEPTKGRGAA</sequence>
<dbReference type="OrthoDB" id="2469007at2"/>
<feature type="transmembrane region" description="Helical" evidence="1">
    <location>
        <begin position="80"/>
        <end position="99"/>
    </location>
</feature>
<dbReference type="Proteomes" id="UP000325218">
    <property type="component" value="Unassembled WGS sequence"/>
</dbReference>
<keyword evidence="1" id="KW-0812">Transmembrane</keyword>
<dbReference type="Pfam" id="PF17314">
    <property type="entry name" value="DUF5360"/>
    <property type="match status" value="1"/>
</dbReference>
<accession>A0A5D0CRP4</accession>
<reference evidence="2 3" key="1">
    <citation type="submission" date="2019-08" db="EMBL/GenBank/DDBJ databases">
        <title>Genome sequencing of Paenibacillus faecis DSM 23593(T).</title>
        <authorList>
            <person name="Kook J.-K."/>
            <person name="Park S.-N."/>
            <person name="Lim Y.K."/>
        </authorList>
    </citation>
    <scope>NUCLEOTIDE SEQUENCE [LARGE SCALE GENOMIC DNA]</scope>
    <source>
        <strain evidence="2 3">DSM 23593</strain>
    </source>
</reference>
<evidence type="ECO:0008006" key="4">
    <source>
        <dbReference type="Google" id="ProtNLM"/>
    </source>
</evidence>
<organism evidence="2 3">
    <name type="scientific">Paenibacillus faecis</name>
    <dbReference type="NCBI Taxonomy" id="862114"/>
    <lineage>
        <taxon>Bacteria</taxon>
        <taxon>Bacillati</taxon>
        <taxon>Bacillota</taxon>
        <taxon>Bacilli</taxon>
        <taxon>Bacillales</taxon>
        <taxon>Paenibacillaceae</taxon>
        <taxon>Paenibacillus</taxon>
    </lineage>
</organism>
<keyword evidence="1" id="KW-0472">Membrane</keyword>
<name>A0A5D0CRP4_9BACL</name>
<dbReference type="AlphaFoldDB" id="A0A5D0CRP4"/>
<protein>
    <recommendedName>
        <fullName evidence="4">YvaD family protein</fullName>
    </recommendedName>
</protein>
<dbReference type="EMBL" id="VSDO01000004">
    <property type="protein sequence ID" value="TYA11457.1"/>
    <property type="molecule type" value="Genomic_DNA"/>
</dbReference>
<keyword evidence="3" id="KW-1185">Reference proteome</keyword>
<proteinExistence type="predicted"/>
<feature type="transmembrane region" description="Helical" evidence="1">
    <location>
        <begin position="105"/>
        <end position="126"/>
    </location>
</feature>
<comment type="caution">
    <text evidence="2">The sequence shown here is derived from an EMBL/GenBank/DDBJ whole genome shotgun (WGS) entry which is preliminary data.</text>
</comment>
<keyword evidence="1" id="KW-1133">Transmembrane helix</keyword>